<dbReference type="InParanoid" id="K1PQI3"/>
<name>K1PQI3_MAGGI</name>
<keyword evidence="6" id="KW-0106">Calcium</keyword>
<dbReference type="Gene3D" id="2.60.120.260">
    <property type="entry name" value="Galactose-binding domain-like"/>
    <property type="match status" value="2"/>
</dbReference>
<dbReference type="InterPro" id="IPR051941">
    <property type="entry name" value="BG_Antigen-Binding_Lectin"/>
</dbReference>
<dbReference type="AlphaFoldDB" id="K1PQI3"/>
<evidence type="ECO:0000256" key="2">
    <source>
        <dbReference type="ARBA" id="ARBA00010147"/>
    </source>
</evidence>
<dbReference type="GO" id="GO:0042806">
    <property type="term" value="F:fucose binding"/>
    <property type="evidence" value="ECO:0007669"/>
    <property type="project" value="UniProtKB-ARBA"/>
</dbReference>
<feature type="non-terminal residue" evidence="9">
    <location>
        <position position="1"/>
    </location>
</feature>
<comment type="function">
    <text evidence="1">Acts as a defensive agent. Recognizes blood group fucosylated oligosaccharides including A, B, H and Lewis B-type antigens. Does not recognize Lewis A antigen and has low affinity for monovalent haptens.</text>
</comment>
<keyword evidence="4" id="KW-0479">Metal-binding</keyword>
<gene>
    <name evidence="9" type="ORF">CGI_10011531</name>
</gene>
<proteinExistence type="inferred from homology"/>
<evidence type="ECO:0000256" key="1">
    <source>
        <dbReference type="ARBA" id="ARBA00002219"/>
    </source>
</evidence>
<dbReference type="SMART" id="SM00607">
    <property type="entry name" value="FTP"/>
    <property type="match status" value="2"/>
</dbReference>
<evidence type="ECO:0000256" key="5">
    <source>
        <dbReference type="ARBA" id="ARBA00022734"/>
    </source>
</evidence>
<dbReference type="HOGENOM" id="CLU_073092_0_0_1"/>
<evidence type="ECO:0000259" key="8">
    <source>
        <dbReference type="SMART" id="SM00607"/>
    </source>
</evidence>
<dbReference type="GO" id="GO:0046872">
    <property type="term" value="F:metal ion binding"/>
    <property type="evidence" value="ECO:0007669"/>
    <property type="project" value="UniProtKB-KW"/>
</dbReference>
<dbReference type="GO" id="GO:0001868">
    <property type="term" value="P:regulation of complement activation, lectin pathway"/>
    <property type="evidence" value="ECO:0007669"/>
    <property type="project" value="UniProtKB-ARBA"/>
</dbReference>
<comment type="subunit">
    <text evidence="3">Homotrimer.</text>
</comment>
<comment type="similarity">
    <text evidence="2">Belongs to the fucolectin family.</text>
</comment>
<dbReference type="SUPFAM" id="SSF49785">
    <property type="entry name" value="Galactose-binding domain-like"/>
    <property type="match status" value="2"/>
</dbReference>
<dbReference type="InterPro" id="IPR008979">
    <property type="entry name" value="Galactose-bd-like_sf"/>
</dbReference>
<dbReference type="GO" id="GO:0010185">
    <property type="term" value="P:regulation of cellular defense response"/>
    <property type="evidence" value="ECO:0007669"/>
    <property type="project" value="UniProtKB-ARBA"/>
</dbReference>
<organism evidence="9">
    <name type="scientific">Magallana gigas</name>
    <name type="common">Pacific oyster</name>
    <name type="synonym">Crassostrea gigas</name>
    <dbReference type="NCBI Taxonomy" id="29159"/>
    <lineage>
        <taxon>Eukaryota</taxon>
        <taxon>Metazoa</taxon>
        <taxon>Spiralia</taxon>
        <taxon>Lophotrochozoa</taxon>
        <taxon>Mollusca</taxon>
        <taxon>Bivalvia</taxon>
        <taxon>Autobranchia</taxon>
        <taxon>Pteriomorphia</taxon>
        <taxon>Ostreida</taxon>
        <taxon>Ostreoidea</taxon>
        <taxon>Ostreidae</taxon>
        <taxon>Magallana</taxon>
    </lineage>
</organism>
<feature type="domain" description="Fucolectin tachylectin-4 pentraxin-1" evidence="8">
    <location>
        <begin position="1"/>
        <end position="126"/>
    </location>
</feature>
<reference evidence="9" key="1">
    <citation type="journal article" date="2012" name="Nature">
        <title>The oyster genome reveals stress adaptation and complexity of shell formation.</title>
        <authorList>
            <person name="Zhang G."/>
            <person name="Fang X."/>
            <person name="Guo X."/>
            <person name="Li L."/>
            <person name="Luo R."/>
            <person name="Xu F."/>
            <person name="Yang P."/>
            <person name="Zhang L."/>
            <person name="Wang X."/>
            <person name="Qi H."/>
            <person name="Xiong Z."/>
            <person name="Que H."/>
            <person name="Xie Y."/>
            <person name="Holland P.W."/>
            <person name="Paps J."/>
            <person name="Zhu Y."/>
            <person name="Wu F."/>
            <person name="Chen Y."/>
            <person name="Wang J."/>
            <person name="Peng C."/>
            <person name="Meng J."/>
            <person name="Yang L."/>
            <person name="Liu J."/>
            <person name="Wen B."/>
            <person name="Zhang N."/>
            <person name="Huang Z."/>
            <person name="Zhu Q."/>
            <person name="Feng Y."/>
            <person name="Mount A."/>
            <person name="Hedgecock D."/>
            <person name="Xu Z."/>
            <person name="Liu Y."/>
            <person name="Domazet-Loso T."/>
            <person name="Du Y."/>
            <person name="Sun X."/>
            <person name="Zhang S."/>
            <person name="Liu B."/>
            <person name="Cheng P."/>
            <person name="Jiang X."/>
            <person name="Li J."/>
            <person name="Fan D."/>
            <person name="Wang W."/>
            <person name="Fu W."/>
            <person name="Wang T."/>
            <person name="Wang B."/>
            <person name="Zhang J."/>
            <person name="Peng Z."/>
            <person name="Li Y."/>
            <person name="Li N."/>
            <person name="Wang J."/>
            <person name="Chen M."/>
            <person name="He Y."/>
            <person name="Tan F."/>
            <person name="Song X."/>
            <person name="Zheng Q."/>
            <person name="Huang R."/>
            <person name="Yang H."/>
            <person name="Du X."/>
            <person name="Chen L."/>
            <person name="Yang M."/>
            <person name="Gaffney P.M."/>
            <person name="Wang S."/>
            <person name="Luo L."/>
            <person name="She Z."/>
            <person name="Ming Y."/>
            <person name="Huang W."/>
            <person name="Zhang S."/>
            <person name="Huang B."/>
            <person name="Zhang Y."/>
            <person name="Qu T."/>
            <person name="Ni P."/>
            <person name="Miao G."/>
            <person name="Wang J."/>
            <person name="Wang Q."/>
            <person name="Steinberg C.E."/>
            <person name="Wang H."/>
            <person name="Li N."/>
            <person name="Qian L."/>
            <person name="Zhang G."/>
            <person name="Li Y."/>
            <person name="Yang H."/>
            <person name="Liu X."/>
            <person name="Wang J."/>
            <person name="Yin Y."/>
            <person name="Wang J."/>
        </authorList>
    </citation>
    <scope>NUCLEOTIDE SEQUENCE [LARGE SCALE GENOMIC DNA]</scope>
    <source>
        <strain evidence="9">05x7-T-G4-1.051#20</strain>
    </source>
</reference>
<feature type="domain" description="Fucolectin tachylectin-4 pentraxin-1" evidence="8">
    <location>
        <begin position="127"/>
        <end position="251"/>
    </location>
</feature>
<dbReference type="PANTHER" id="PTHR45713:SF6">
    <property type="entry name" value="F5_8 TYPE C DOMAIN-CONTAINING PROTEIN"/>
    <property type="match status" value="1"/>
</dbReference>
<dbReference type="EMBL" id="JH819017">
    <property type="protein sequence ID" value="EKC18670.1"/>
    <property type="molecule type" value="Genomic_DNA"/>
</dbReference>
<keyword evidence="5" id="KW-0430">Lectin</keyword>
<dbReference type="PANTHER" id="PTHR45713">
    <property type="entry name" value="FTP DOMAIN-CONTAINING PROTEIN"/>
    <property type="match status" value="1"/>
</dbReference>
<sequence length="251" mass="27060">NIAIGKPAKQSSTKLDYNAAYAVDGIRETNFLVHECTYTANGNTNPWWMVDLQAVYTITSVRILNRGIDKYGDVSFRLEDVTVTVGLTESDISTPCGFFAGPGTASQLVVIDCPTSTQGRFSSTFHTYGAELAADGNRGTDLLQEQCTHTGGGDTNPWWRVDLLTVYTFTSVRILNRGIDAGGDRLRDVTVTVGLTESDVNTPCGFFAGPGTASQLVVIDCTTLPRGRFVKISKTTEALTLCEADVFGFSV</sequence>
<protein>
    <submittedName>
        <fullName evidence="9">Fucolectin</fullName>
    </submittedName>
</protein>
<evidence type="ECO:0000256" key="7">
    <source>
        <dbReference type="ARBA" id="ARBA00023157"/>
    </source>
</evidence>
<dbReference type="InterPro" id="IPR006585">
    <property type="entry name" value="FTP1"/>
</dbReference>
<keyword evidence="7" id="KW-1015">Disulfide bond</keyword>
<evidence type="ECO:0000256" key="4">
    <source>
        <dbReference type="ARBA" id="ARBA00022723"/>
    </source>
</evidence>
<dbReference type="Pfam" id="PF22633">
    <property type="entry name" value="F5_F8_type_C_2"/>
    <property type="match status" value="2"/>
</dbReference>
<evidence type="ECO:0000313" key="9">
    <source>
        <dbReference type="EMBL" id="EKC18670.1"/>
    </source>
</evidence>
<evidence type="ECO:0000256" key="6">
    <source>
        <dbReference type="ARBA" id="ARBA00022837"/>
    </source>
</evidence>
<accession>K1PQI3</accession>
<evidence type="ECO:0000256" key="3">
    <source>
        <dbReference type="ARBA" id="ARBA00011233"/>
    </source>
</evidence>